<dbReference type="SMART" id="SM00631">
    <property type="entry name" value="Zn_pept"/>
    <property type="match status" value="1"/>
</dbReference>
<accession>A0A8J7Q3G4</accession>
<protein>
    <recommendedName>
        <fullName evidence="3">Peptidase M14 domain-containing protein</fullName>
    </recommendedName>
</protein>
<dbReference type="Pfam" id="PF18027">
    <property type="entry name" value="Pepdidase_M14_N"/>
    <property type="match status" value="1"/>
</dbReference>
<feature type="domain" description="Peptidase M14" evidence="3">
    <location>
        <begin position="104"/>
        <end position="374"/>
    </location>
</feature>
<dbReference type="GO" id="GO:0006508">
    <property type="term" value="P:proteolysis"/>
    <property type="evidence" value="ECO:0007669"/>
    <property type="project" value="InterPro"/>
</dbReference>
<organism evidence="4 5">
    <name type="scientific">Acanthopleuribacter pedis</name>
    <dbReference type="NCBI Taxonomy" id="442870"/>
    <lineage>
        <taxon>Bacteria</taxon>
        <taxon>Pseudomonadati</taxon>
        <taxon>Acidobacteriota</taxon>
        <taxon>Holophagae</taxon>
        <taxon>Acanthopleuribacterales</taxon>
        <taxon>Acanthopleuribacteraceae</taxon>
        <taxon>Acanthopleuribacter</taxon>
    </lineage>
</organism>
<dbReference type="SUPFAM" id="SSF53187">
    <property type="entry name" value="Zn-dependent exopeptidases"/>
    <property type="match status" value="1"/>
</dbReference>
<evidence type="ECO:0000259" key="3">
    <source>
        <dbReference type="PROSITE" id="PS52035"/>
    </source>
</evidence>
<name>A0A8J7Q3G4_9BACT</name>
<reference evidence="4" key="1">
    <citation type="submission" date="2021-03" db="EMBL/GenBank/DDBJ databases">
        <authorList>
            <person name="Wang G."/>
        </authorList>
    </citation>
    <scope>NUCLEOTIDE SEQUENCE</scope>
    <source>
        <strain evidence="4">KCTC 12899</strain>
    </source>
</reference>
<comment type="cofactor">
    <cofactor evidence="1">
        <name>Zn(2+)</name>
        <dbReference type="ChEBI" id="CHEBI:29105"/>
    </cofactor>
</comment>
<dbReference type="GO" id="GO:0004181">
    <property type="term" value="F:metallocarboxypeptidase activity"/>
    <property type="evidence" value="ECO:0007669"/>
    <property type="project" value="InterPro"/>
</dbReference>
<keyword evidence="5" id="KW-1185">Reference proteome</keyword>
<comment type="similarity">
    <text evidence="2">Belongs to the peptidase M14 family.</text>
</comment>
<comment type="caution">
    <text evidence="4">The sequence shown here is derived from an EMBL/GenBank/DDBJ whole genome shotgun (WGS) entry which is preliminary data.</text>
</comment>
<dbReference type="Proteomes" id="UP000664417">
    <property type="component" value="Unassembled WGS sequence"/>
</dbReference>
<feature type="active site" description="Proton donor/acceptor" evidence="2">
    <location>
        <position position="335"/>
    </location>
</feature>
<dbReference type="GO" id="GO:0008270">
    <property type="term" value="F:zinc ion binding"/>
    <property type="evidence" value="ECO:0007669"/>
    <property type="project" value="InterPro"/>
</dbReference>
<dbReference type="Gene3D" id="2.60.40.3120">
    <property type="match status" value="1"/>
</dbReference>
<dbReference type="AlphaFoldDB" id="A0A8J7Q3G4"/>
<dbReference type="Pfam" id="PF00246">
    <property type="entry name" value="Peptidase_M14"/>
    <property type="match status" value="1"/>
</dbReference>
<dbReference type="RefSeq" id="WP_207859756.1">
    <property type="nucleotide sequence ID" value="NZ_JAFREP010000014.1"/>
</dbReference>
<dbReference type="CDD" id="cd06234">
    <property type="entry name" value="M14_PaCCP-like"/>
    <property type="match status" value="1"/>
</dbReference>
<dbReference type="EMBL" id="JAFREP010000014">
    <property type="protein sequence ID" value="MBO1319852.1"/>
    <property type="molecule type" value="Genomic_DNA"/>
</dbReference>
<dbReference type="InterPro" id="IPR000834">
    <property type="entry name" value="Peptidase_M14"/>
</dbReference>
<evidence type="ECO:0000313" key="4">
    <source>
        <dbReference type="EMBL" id="MBO1319852.1"/>
    </source>
</evidence>
<evidence type="ECO:0000313" key="5">
    <source>
        <dbReference type="Proteomes" id="UP000664417"/>
    </source>
</evidence>
<sequence length="376" mass="42676">MHINSVFDGGNIECISAREAGDIQLAIRRDNESDFYQWFYFRLTGAMDQACKLNIVNAGDAAYPDGFNGYQAVASYDREHWFRVETTFDGSALTINHTPLADSVYYAYFAPYTMERHFDLVHDALASPLVDSVCLGQTLDGQDLDLLRVGFPGENKRKFWFIARQHPGETMAEWWMEGFLDRLLDEDDPVSRELLKRAVFYVVPNMNPDGSRRGHLRTNAVGANLNREWIGATMARSPEVYLVRELMKEVGVDFFLDVHGDEALPYNFIAGAEGTASWNDAKETRQKNFEKALMEASPDFQMEHGYERDAPKSANLAKATDYVAETFGCLSMTLEMPFKDTIDSPNDIEGWSPERSRQLGRANLTALYSMRDQLDV</sequence>
<dbReference type="PROSITE" id="PS52035">
    <property type="entry name" value="PEPTIDASE_M14"/>
    <property type="match status" value="1"/>
</dbReference>
<dbReference type="PANTHER" id="PTHR12756">
    <property type="entry name" value="CYTOSOLIC CARBOXYPEPTIDASE"/>
    <property type="match status" value="1"/>
</dbReference>
<dbReference type="InterPro" id="IPR050821">
    <property type="entry name" value="Cytosolic_carboxypeptidase"/>
</dbReference>
<dbReference type="InterPro" id="IPR040626">
    <property type="entry name" value="Pepdidase_M14_N"/>
</dbReference>
<evidence type="ECO:0000256" key="2">
    <source>
        <dbReference type="PROSITE-ProRule" id="PRU01379"/>
    </source>
</evidence>
<dbReference type="PANTHER" id="PTHR12756:SF11">
    <property type="entry name" value="CYTOSOLIC CARBOXYPEPTIDASE 1"/>
    <property type="match status" value="1"/>
</dbReference>
<gene>
    <name evidence="4" type="ORF">J3U88_15355</name>
</gene>
<dbReference type="Gene3D" id="3.40.630.10">
    <property type="entry name" value="Zn peptidases"/>
    <property type="match status" value="1"/>
</dbReference>
<proteinExistence type="inferred from homology"/>
<evidence type="ECO:0000256" key="1">
    <source>
        <dbReference type="ARBA" id="ARBA00001947"/>
    </source>
</evidence>